<dbReference type="Proteomes" id="UP000610960">
    <property type="component" value="Unassembled WGS sequence"/>
</dbReference>
<dbReference type="RefSeq" id="WP_188597051.1">
    <property type="nucleotide sequence ID" value="NZ_BMNL01000004.1"/>
</dbReference>
<gene>
    <name evidence="1" type="ORF">GCM10007981_17820</name>
</gene>
<keyword evidence="2" id="KW-1185">Reference proteome</keyword>
<proteinExistence type="predicted"/>
<organism evidence="1 2">
    <name type="scientific">Thermocladium modestius</name>
    <dbReference type="NCBI Taxonomy" id="62609"/>
    <lineage>
        <taxon>Archaea</taxon>
        <taxon>Thermoproteota</taxon>
        <taxon>Thermoprotei</taxon>
        <taxon>Thermoproteales</taxon>
        <taxon>Thermoproteaceae</taxon>
        <taxon>Thermocladium</taxon>
    </lineage>
</organism>
<reference evidence="1" key="1">
    <citation type="journal article" date="2014" name="Int. J. Syst. Evol. Microbiol.">
        <title>Complete genome sequence of Corynebacterium casei LMG S-19264T (=DSM 44701T), isolated from a smear-ripened cheese.</title>
        <authorList>
            <consortium name="US DOE Joint Genome Institute (JGI-PGF)"/>
            <person name="Walter F."/>
            <person name="Albersmeier A."/>
            <person name="Kalinowski J."/>
            <person name="Ruckert C."/>
        </authorList>
    </citation>
    <scope>NUCLEOTIDE SEQUENCE</scope>
    <source>
        <strain evidence="1">JCM 10088</strain>
    </source>
</reference>
<evidence type="ECO:0000313" key="2">
    <source>
        <dbReference type="Proteomes" id="UP000610960"/>
    </source>
</evidence>
<dbReference type="OrthoDB" id="34640at2157"/>
<dbReference type="Pfam" id="PF05317">
    <property type="entry name" value="Thermopsin"/>
    <property type="match status" value="1"/>
</dbReference>
<dbReference type="InterPro" id="IPR007981">
    <property type="entry name" value="Peptidase_A5"/>
</dbReference>
<reference evidence="1" key="2">
    <citation type="submission" date="2020-09" db="EMBL/GenBank/DDBJ databases">
        <authorList>
            <person name="Sun Q."/>
            <person name="Ohkuma M."/>
        </authorList>
    </citation>
    <scope>NUCLEOTIDE SEQUENCE</scope>
    <source>
        <strain evidence="1">JCM 10088</strain>
    </source>
</reference>
<dbReference type="EMBL" id="BMNL01000004">
    <property type="protein sequence ID" value="GGP22302.1"/>
    <property type="molecule type" value="Genomic_DNA"/>
</dbReference>
<protein>
    <recommendedName>
        <fullName evidence="3">Thermopsin</fullName>
    </recommendedName>
</protein>
<evidence type="ECO:0008006" key="3">
    <source>
        <dbReference type="Google" id="ProtNLM"/>
    </source>
</evidence>
<evidence type="ECO:0000313" key="1">
    <source>
        <dbReference type="EMBL" id="GGP22302.1"/>
    </source>
</evidence>
<dbReference type="AlphaFoldDB" id="A0A830GVK8"/>
<accession>A0A830GVK8</accession>
<sequence length="432" mass="46450">MRLASLIVFAALLTSGIAIAGYVQALPAIPSINLSFYKFINGAYYQSFSTDSMSLVDIDVISNSSVNVYLIPFNELSNYSHAGQLMVYFNGSGNHVVGRVILSNGSYAILMQADGQVESRSFVYEAVNPLEAARVNMPVGMADYGVAYSNGSLTSYEYNATGFVGVVEIGMAESSSYGIQLNANMILNGSTYFIQDELAYYNGKFMSVINIWNESGPQLNAPLISEGNYLFGSHVLGNSSLPLNARLFEEVHSNGSSYYLVIGVNSSIGDWKTSTRLPSDAWFMVDGGRLTPFGNLYDAELVVGGFGNSSIAEFTAASINLSLFIVNGTRILRPPSAWNFGADTMEGTANISSTWTGNSSIITMGIQSPRQFYSTVTPPAISMSEISLQGGNLLELSSLIHVGAKYRTYIEVGAIVLFLWAVSTLIGRKGGT</sequence>
<comment type="caution">
    <text evidence="1">The sequence shown here is derived from an EMBL/GenBank/DDBJ whole genome shotgun (WGS) entry which is preliminary data.</text>
</comment>
<name>A0A830GVK8_9CREN</name>